<evidence type="ECO:0000256" key="13">
    <source>
        <dbReference type="ARBA" id="ARBA00023237"/>
    </source>
</evidence>
<dbReference type="GO" id="GO:0009279">
    <property type="term" value="C:cell outer membrane"/>
    <property type="evidence" value="ECO:0007669"/>
    <property type="project" value="UniProtKB-SubCell"/>
</dbReference>
<dbReference type="Gene3D" id="2.40.170.20">
    <property type="entry name" value="TonB-dependent receptor, beta-barrel domain"/>
    <property type="match status" value="1"/>
</dbReference>
<comment type="subcellular location">
    <subcellularLocation>
        <location evidence="1 14">Cell outer membrane</location>
        <topology evidence="1 14">Multi-pass membrane protein</topology>
    </subcellularLocation>
</comment>
<evidence type="ECO:0000256" key="15">
    <source>
        <dbReference type="PROSITE-ProRule" id="PRU10144"/>
    </source>
</evidence>
<sequence length="746" mass="80511">MQSTTVPSSSRQPALRPLPHLLQLALLTLAAGVALPAQAADTAASDSAVTMPAITILGQSTAATEGTQSYTAGEARSATRMDLSLRETPQSVSVITRQLLDDLGAVRLDQALAQTTGIQVGQNDTERTRFYARGFGIDNIQIDGMARGGNAPLQDTILYDRIEVVRGATGLMGGKGDPSATINMIRKRPTKEFQASAGLIMGRWDDQRVEADLSLPLNADGSVRARTALAWQERDSYLDMYHERKTVGMVIVEADLRPGTLLTAGVDYQDNTPTGATWGAVPYWNADGSLAKLPRNTSLSTPWSTWGNQQHTVFASVDQRLPGNWNMHLGYARTESTNRTTVAYAGGGHPDPATGTGMFLWTGAYGAGKTTGDNFDVYASGPFTLLGRKHTAIAGWNGGNQRARSLGGEAEINYPNFLPDYRSWTGNIPRPVFHPDGSRTETVTRLAGGYVATRLSLADPLHVIIGARSSTYRTDTRNYDTRGVHTDNSDFAETRNEVTPYVGAVFDINKQYSAYASFTQLFNPQTSKDRNNKFLAPETGDNAELGIKGEFYEGKLNASAALFHTKKKNLAELDRTVPPGFLLPDGGQAMVANGTGVTAKGVEFDVSGQLTPAWEASGGYTYLHAAEADGRRAATTQPRHLLRLATSYRFDGRLAGLKAGASMTAQSATYSESWYGRPPSGDITNIPQAGYALVNAMASYALGKHASVQLNVNNLLDKKYYRNVGFFDGVFWGEPRNISVTVRTAF</sequence>
<organism evidence="20 21">
    <name type="scientific">Janthinobacterium violaceinigrum</name>
    <dbReference type="NCBI Taxonomy" id="2654252"/>
    <lineage>
        <taxon>Bacteria</taxon>
        <taxon>Pseudomonadati</taxon>
        <taxon>Pseudomonadota</taxon>
        <taxon>Betaproteobacteria</taxon>
        <taxon>Burkholderiales</taxon>
        <taxon>Oxalobacteraceae</taxon>
        <taxon>Janthinobacterium</taxon>
    </lineage>
</organism>
<name>A0A6I1I0K0_9BURK</name>
<keyword evidence="3 14" id="KW-0813">Transport</keyword>
<keyword evidence="11 14" id="KW-0472">Membrane</keyword>
<evidence type="ECO:0000256" key="1">
    <source>
        <dbReference type="ARBA" id="ARBA00004571"/>
    </source>
</evidence>
<evidence type="ECO:0000256" key="9">
    <source>
        <dbReference type="ARBA" id="ARBA00023065"/>
    </source>
</evidence>
<evidence type="ECO:0000259" key="18">
    <source>
        <dbReference type="Pfam" id="PF00593"/>
    </source>
</evidence>
<keyword evidence="4 14" id="KW-1134">Transmembrane beta strand</keyword>
<keyword evidence="13 14" id="KW-0998">Cell outer membrane</keyword>
<dbReference type="GO" id="GO:0038023">
    <property type="term" value="F:signaling receptor activity"/>
    <property type="evidence" value="ECO:0007669"/>
    <property type="project" value="InterPro"/>
</dbReference>
<evidence type="ECO:0000256" key="4">
    <source>
        <dbReference type="ARBA" id="ARBA00022452"/>
    </source>
</evidence>
<evidence type="ECO:0000256" key="14">
    <source>
        <dbReference type="PROSITE-ProRule" id="PRU01360"/>
    </source>
</evidence>
<feature type="domain" description="TonB-dependent receptor-like beta-barrel" evidence="18">
    <location>
        <begin position="265"/>
        <end position="715"/>
    </location>
</feature>
<evidence type="ECO:0000256" key="8">
    <source>
        <dbReference type="ARBA" id="ARBA00023004"/>
    </source>
</evidence>
<gene>
    <name evidence="20" type="ORF">GCN75_13705</name>
</gene>
<feature type="domain" description="TonB-dependent receptor plug" evidence="19">
    <location>
        <begin position="85"/>
        <end position="179"/>
    </location>
</feature>
<keyword evidence="10 16" id="KW-0798">TonB box</keyword>
<proteinExistence type="inferred from homology"/>
<keyword evidence="7 17" id="KW-0732">Signal</keyword>
<protein>
    <submittedName>
        <fullName evidence="20">TonB-dependent siderophore receptor</fullName>
    </submittedName>
</protein>
<reference evidence="20 21" key="1">
    <citation type="submission" date="2019-10" db="EMBL/GenBank/DDBJ databases">
        <title>Three novel species isolated from a subtropical stream in China.</title>
        <authorList>
            <person name="Lu H."/>
        </authorList>
    </citation>
    <scope>NUCLEOTIDE SEQUENCE [LARGE SCALE GENOMIC DNA]</scope>
    <source>
        <strain evidence="20 21">FT13W</strain>
    </source>
</reference>
<dbReference type="AlphaFoldDB" id="A0A6I1I0K0"/>
<dbReference type="PANTHER" id="PTHR32552:SF74">
    <property type="entry name" value="HYDROXAMATE SIDEROPHORE RECEPTOR FHUE"/>
    <property type="match status" value="1"/>
</dbReference>
<comment type="caution">
    <text evidence="20">The sequence shown here is derived from an EMBL/GenBank/DDBJ whole genome shotgun (WGS) entry which is preliminary data.</text>
</comment>
<dbReference type="CDD" id="cd01347">
    <property type="entry name" value="ligand_gated_channel"/>
    <property type="match status" value="1"/>
</dbReference>
<dbReference type="GO" id="GO:0015344">
    <property type="term" value="F:siderophore uptake transmembrane transporter activity"/>
    <property type="evidence" value="ECO:0007669"/>
    <property type="project" value="TreeGrafter"/>
</dbReference>
<keyword evidence="9" id="KW-0406">Ion transport</keyword>
<evidence type="ECO:0000256" key="2">
    <source>
        <dbReference type="ARBA" id="ARBA00009810"/>
    </source>
</evidence>
<comment type="similarity">
    <text evidence="2 14 16">Belongs to the TonB-dependent receptor family.</text>
</comment>
<evidence type="ECO:0000256" key="11">
    <source>
        <dbReference type="ARBA" id="ARBA00023136"/>
    </source>
</evidence>
<dbReference type="SUPFAM" id="SSF56935">
    <property type="entry name" value="Porins"/>
    <property type="match status" value="1"/>
</dbReference>
<dbReference type="InterPro" id="IPR036942">
    <property type="entry name" value="Beta-barrel_TonB_sf"/>
</dbReference>
<dbReference type="InterPro" id="IPR037066">
    <property type="entry name" value="Plug_dom_sf"/>
</dbReference>
<dbReference type="EMBL" id="WFLI01000014">
    <property type="protein sequence ID" value="KAB8064242.1"/>
    <property type="molecule type" value="Genomic_DNA"/>
</dbReference>
<feature type="chain" id="PRO_5026247111" evidence="17">
    <location>
        <begin position="40"/>
        <end position="746"/>
    </location>
</feature>
<dbReference type="GO" id="GO:0015891">
    <property type="term" value="P:siderophore transport"/>
    <property type="evidence" value="ECO:0007669"/>
    <property type="project" value="InterPro"/>
</dbReference>
<evidence type="ECO:0000256" key="10">
    <source>
        <dbReference type="ARBA" id="ARBA00023077"/>
    </source>
</evidence>
<dbReference type="RefSeq" id="WP_152283019.1">
    <property type="nucleotide sequence ID" value="NZ_WFLI01000014.1"/>
</dbReference>
<dbReference type="InterPro" id="IPR039426">
    <property type="entry name" value="TonB-dep_rcpt-like"/>
</dbReference>
<feature type="signal peptide" evidence="17">
    <location>
        <begin position="1"/>
        <end position="39"/>
    </location>
</feature>
<evidence type="ECO:0000256" key="6">
    <source>
        <dbReference type="ARBA" id="ARBA00022692"/>
    </source>
</evidence>
<dbReference type="Pfam" id="PF07715">
    <property type="entry name" value="Plug"/>
    <property type="match status" value="1"/>
</dbReference>
<feature type="short sequence motif" description="TonB C-terminal box" evidence="15">
    <location>
        <begin position="729"/>
        <end position="746"/>
    </location>
</feature>
<keyword evidence="21" id="KW-1185">Reference proteome</keyword>
<dbReference type="InterPro" id="IPR000531">
    <property type="entry name" value="Beta-barrel_TonB"/>
</dbReference>
<evidence type="ECO:0000259" key="19">
    <source>
        <dbReference type="Pfam" id="PF07715"/>
    </source>
</evidence>
<evidence type="ECO:0000256" key="7">
    <source>
        <dbReference type="ARBA" id="ARBA00022729"/>
    </source>
</evidence>
<dbReference type="PROSITE" id="PS52016">
    <property type="entry name" value="TONB_DEPENDENT_REC_3"/>
    <property type="match status" value="1"/>
</dbReference>
<evidence type="ECO:0000313" key="21">
    <source>
        <dbReference type="Proteomes" id="UP000468717"/>
    </source>
</evidence>
<dbReference type="FunFam" id="2.170.130.10:FF:000010">
    <property type="entry name" value="Ferripyoverdine receptor"/>
    <property type="match status" value="1"/>
</dbReference>
<evidence type="ECO:0000256" key="3">
    <source>
        <dbReference type="ARBA" id="ARBA00022448"/>
    </source>
</evidence>
<evidence type="ECO:0000256" key="17">
    <source>
        <dbReference type="SAM" id="SignalP"/>
    </source>
</evidence>
<dbReference type="Pfam" id="PF00593">
    <property type="entry name" value="TonB_dep_Rec_b-barrel"/>
    <property type="match status" value="1"/>
</dbReference>
<dbReference type="Proteomes" id="UP000468717">
    <property type="component" value="Unassembled WGS sequence"/>
</dbReference>
<dbReference type="PROSITE" id="PS01156">
    <property type="entry name" value="TONB_DEPENDENT_REC_2"/>
    <property type="match status" value="1"/>
</dbReference>
<dbReference type="PANTHER" id="PTHR32552">
    <property type="entry name" value="FERRICHROME IRON RECEPTOR-RELATED"/>
    <property type="match status" value="1"/>
</dbReference>
<keyword evidence="12 20" id="KW-0675">Receptor</keyword>
<dbReference type="NCBIfam" id="TIGR01783">
    <property type="entry name" value="TonB-siderophor"/>
    <property type="match status" value="1"/>
</dbReference>
<evidence type="ECO:0000313" key="20">
    <source>
        <dbReference type="EMBL" id="KAB8064242.1"/>
    </source>
</evidence>
<dbReference type="InterPro" id="IPR010105">
    <property type="entry name" value="TonB_sidphr_rcpt"/>
</dbReference>
<keyword evidence="8" id="KW-0408">Iron</keyword>
<accession>A0A6I1I0K0</accession>
<evidence type="ECO:0000256" key="5">
    <source>
        <dbReference type="ARBA" id="ARBA00022496"/>
    </source>
</evidence>
<dbReference type="InterPro" id="IPR010917">
    <property type="entry name" value="TonB_rcpt_CS"/>
</dbReference>
<dbReference type="Gene3D" id="2.170.130.10">
    <property type="entry name" value="TonB-dependent receptor, plug domain"/>
    <property type="match status" value="1"/>
</dbReference>
<dbReference type="InterPro" id="IPR012910">
    <property type="entry name" value="Plug_dom"/>
</dbReference>
<keyword evidence="6 14" id="KW-0812">Transmembrane</keyword>
<keyword evidence="5" id="KW-0410">Iron transport</keyword>
<evidence type="ECO:0000256" key="16">
    <source>
        <dbReference type="RuleBase" id="RU003357"/>
    </source>
</evidence>
<evidence type="ECO:0000256" key="12">
    <source>
        <dbReference type="ARBA" id="ARBA00023170"/>
    </source>
</evidence>